<feature type="region of interest" description="Disordered" evidence="1">
    <location>
        <begin position="616"/>
        <end position="661"/>
    </location>
</feature>
<dbReference type="Proteomes" id="UP000231098">
    <property type="component" value="Unassembled WGS sequence"/>
</dbReference>
<comment type="caution">
    <text evidence="3">The sequence shown here is derived from an EMBL/GenBank/DDBJ whole genome shotgun (WGS) entry which is preliminary data.</text>
</comment>
<dbReference type="CDD" id="cd01127">
    <property type="entry name" value="TrwB_TraG_TraD_VirD4"/>
    <property type="match status" value="1"/>
</dbReference>
<dbReference type="Pfam" id="PF19044">
    <property type="entry name" value="P-loop_TraG"/>
    <property type="match status" value="1"/>
</dbReference>
<dbReference type="Gene3D" id="1.10.8.730">
    <property type="match status" value="1"/>
</dbReference>
<dbReference type="SUPFAM" id="SSF52540">
    <property type="entry name" value="P-loop containing nucleoside triphosphate hydrolases"/>
    <property type="match status" value="1"/>
</dbReference>
<reference evidence="4" key="1">
    <citation type="submission" date="2017-09" db="EMBL/GenBank/DDBJ databases">
        <title>Depth-based differentiation of microbial function through sediment-hosted aquifers and enrichment of novel symbionts in the deep terrestrial subsurface.</title>
        <authorList>
            <person name="Probst A.J."/>
            <person name="Ladd B."/>
            <person name="Jarett J.K."/>
            <person name="Geller-Mcgrath D.E."/>
            <person name="Sieber C.M.K."/>
            <person name="Emerson J.B."/>
            <person name="Anantharaman K."/>
            <person name="Thomas B.C."/>
            <person name="Malmstrom R."/>
            <person name="Stieglmeier M."/>
            <person name="Klingl A."/>
            <person name="Woyke T."/>
            <person name="Ryan C.M."/>
            <person name="Banfield J.F."/>
        </authorList>
    </citation>
    <scope>NUCLEOTIDE SEQUENCE [LARGE SCALE GENOMIC DNA]</scope>
</reference>
<evidence type="ECO:0000313" key="4">
    <source>
        <dbReference type="Proteomes" id="UP000231098"/>
    </source>
</evidence>
<evidence type="ECO:0000256" key="1">
    <source>
        <dbReference type="SAM" id="MobiDB-lite"/>
    </source>
</evidence>
<sequence length="689" mass="77165">MTNVQDIIAPSAIEVDFDFVKIGGMFYRTLFISGYPRFVGANWLSPVINYDRTLEISMFYYPVTARGVLDDLKRKIGEMEATVRSDSEHGKVIDPSVTAALEDAMSLQEQLVKGIEKFFQFSFYITIPAESLEELNSITKKVESTLGSLMLISKHTTLQMEQGFQSTIPLCIDKLMITRNMDTTSLATTFPFSSSELSANEGVLYGINEHNGSLIIFDRFSMENANMVIFAKSGSGKSYLVKLEALRSLMFGTQIMVIDPEAEYQKVAEALNGDYISFSPSSKAKINPFDLPQSDTSDDNELGLKILSLHALLKIMCGELSSSEEATLDKALIATYKLKGITLDPATQNNEPPVMSDLFNVLMESREPDAQNIAHKLERYVKGSLAGIFDQRSNLAINNQFTVFSTQNLEDILRPIAIFIILDFIWTRVKRELRKRILIVDEAWLLMQFPDSAAFMFSIAKRARKYYLGLTTISQDVSDFLSVDYGKAIVTNSSIQILLRQHPAAIDLVGETFYLSEGEKKMLLACAVGEGIFFAGNNHAAVRFVSSPEEHRLVSTKPSEVLDMRREEVEANKATTPTPVSKTPQEEVKVLEPEVKEVPAKEEVKMEENPLTKILEKTKNAEEISKPAEPPKPESVPPLPQKKPFFPQKPPFRPNQNKVKEKTIVEEITPIVTVEKTLEPDKNSEDSLV</sequence>
<dbReference type="PANTHER" id="PTHR30121">
    <property type="entry name" value="UNCHARACTERIZED PROTEIN YJGR-RELATED"/>
    <property type="match status" value="1"/>
</dbReference>
<evidence type="ECO:0000313" key="3">
    <source>
        <dbReference type="EMBL" id="PIS21892.1"/>
    </source>
</evidence>
<organism evidence="3 4">
    <name type="scientific">candidate division WWE3 bacterium CG08_land_8_20_14_0_20_41_15</name>
    <dbReference type="NCBI Taxonomy" id="1975086"/>
    <lineage>
        <taxon>Bacteria</taxon>
        <taxon>Katanobacteria</taxon>
    </lineage>
</organism>
<feature type="compositionally biased region" description="Basic and acidic residues" evidence="1">
    <location>
        <begin position="616"/>
        <end position="632"/>
    </location>
</feature>
<dbReference type="InterPro" id="IPR051162">
    <property type="entry name" value="T4SS_component"/>
</dbReference>
<protein>
    <recommendedName>
        <fullName evidence="2">TraG P-loop domain-containing protein</fullName>
    </recommendedName>
</protein>
<dbReference type="AlphaFoldDB" id="A0A2H0XAF5"/>
<dbReference type="InterPro" id="IPR027417">
    <property type="entry name" value="P-loop_NTPase"/>
</dbReference>
<dbReference type="EMBL" id="PEYV01000006">
    <property type="protein sequence ID" value="PIS21892.1"/>
    <property type="molecule type" value="Genomic_DNA"/>
</dbReference>
<accession>A0A2H0XAF5</accession>
<dbReference type="NCBIfam" id="NF045971">
    <property type="entry name" value="conju_CD1110"/>
    <property type="match status" value="1"/>
</dbReference>
<dbReference type="InterPro" id="IPR043964">
    <property type="entry name" value="P-loop_TraG"/>
</dbReference>
<name>A0A2H0XAF5_UNCKA</name>
<proteinExistence type="predicted"/>
<gene>
    <name evidence="3" type="ORF">COT51_00385</name>
</gene>
<evidence type="ECO:0000259" key="2">
    <source>
        <dbReference type="Pfam" id="PF19044"/>
    </source>
</evidence>
<dbReference type="PANTHER" id="PTHR30121:SF11">
    <property type="entry name" value="AAA+ ATPASE DOMAIN-CONTAINING PROTEIN"/>
    <property type="match status" value="1"/>
</dbReference>
<dbReference type="Gene3D" id="3.40.50.300">
    <property type="entry name" value="P-loop containing nucleotide triphosphate hydrolases"/>
    <property type="match status" value="1"/>
</dbReference>
<feature type="compositionally biased region" description="Pro residues" evidence="1">
    <location>
        <begin position="633"/>
        <end position="653"/>
    </location>
</feature>
<feature type="domain" description="TraG P-loop" evidence="2">
    <location>
        <begin position="221"/>
        <end position="526"/>
    </location>
</feature>